<gene>
    <name evidence="1" type="ORF">JV551A3_V1_750029</name>
</gene>
<dbReference type="Proteomes" id="UP000294335">
    <property type="component" value="Unassembled WGS sequence"/>
</dbReference>
<accession>A0AAQ1P707</accession>
<dbReference type="EMBL" id="OPYN01000075">
    <property type="protein sequence ID" value="SPO60197.1"/>
    <property type="molecule type" value="Genomic_DNA"/>
</dbReference>
<keyword evidence="2" id="KW-1185">Reference proteome</keyword>
<sequence>MNVHCSGGLRMMASCHEPLAKRSAPQQWLLLCTALLQLVTPVVAEIRSWAGKRNCFRKGRFPSAAAFL</sequence>
<organism evidence="1 2">
    <name type="scientific">Pseudomonas inefficax</name>
    <dbReference type="NCBI Taxonomy" id="2078786"/>
    <lineage>
        <taxon>Bacteria</taxon>
        <taxon>Pseudomonadati</taxon>
        <taxon>Pseudomonadota</taxon>
        <taxon>Gammaproteobacteria</taxon>
        <taxon>Pseudomonadales</taxon>
        <taxon>Pseudomonadaceae</taxon>
        <taxon>Pseudomonas</taxon>
    </lineage>
</organism>
<protein>
    <submittedName>
        <fullName evidence="1">Uncharacterized protein</fullName>
    </submittedName>
</protein>
<comment type="caution">
    <text evidence="1">The sequence shown here is derived from an EMBL/GenBank/DDBJ whole genome shotgun (WGS) entry which is preliminary data.</text>
</comment>
<dbReference type="AlphaFoldDB" id="A0AAQ1P707"/>
<proteinExistence type="predicted"/>
<name>A0AAQ1P707_9PSED</name>
<reference evidence="1 2" key="1">
    <citation type="submission" date="2018-02" db="EMBL/GenBank/DDBJ databases">
        <authorList>
            <person name="Dubost A."/>
        </authorList>
    </citation>
    <scope>NUCLEOTIDE SEQUENCE [LARGE SCALE GENOMIC DNA]</scope>
    <source>
        <strain evidence="2">JV551A3</strain>
    </source>
</reference>
<evidence type="ECO:0000313" key="2">
    <source>
        <dbReference type="Proteomes" id="UP000294335"/>
    </source>
</evidence>
<evidence type="ECO:0000313" key="1">
    <source>
        <dbReference type="EMBL" id="SPO60197.1"/>
    </source>
</evidence>